<reference evidence="4" key="1">
    <citation type="submission" date="2022-07" db="EMBL/GenBank/DDBJ databases">
        <authorList>
            <person name="Li W.-J."/>
            <person name="Deng Q.-Q."/>
        </authorList>
    </citation>
    <scope>NUCLEOTIDE SEQUENCE</scope>
    <source>
        <strain evidence="4">SYSU M60031</strain>
    </source>
</reference>
<dbReference type="Proteomes" id="UP001156102">
    <property type="component" value="Unassembled WGS sequence"/>
</dbReference>
<proteinExistence type="predicted"/>
<evidence type="ECO:0000256" key="1">
    <source>
        <dbReference type="SAM" id="MobiDB-lite"/>
    </source>
</evidence>
<sequence length="210" mass="22857">MKSDTPNSRLQKNKKKRYTLMLNVLIGIVLLAAATVAFQVFTSPKQESKPTTAKPAAVEKKTVTKEAGSAKEKPKDTAPTEQTKTDEATAQADGATATTTAGAQADAPKQSSDAVRAYTNAAWQPIGTSQSGPHETKYDSASQDWKEMLQAVSYALSTPVDNMVVLHLGNNGPDKAKAFIQTRDKKQKYRVYIEWVDQAGWKPTLVEDLQ</sequence>
<name>A0AA42BN37_9BACI</name>
<keyword evidence="2" id="KW-0812">Transmembrane</keyword>
<dbReference type="RefSeq" id="WP_254756721.1">
    <property type="nucleotide sequence ID" value="NZ_JANCLT010000001.1"/>
</dbReference>
<feature type="region of interest" description="Disordered" evidence="1">
    <location>
        <begin position="43"/>
        <end position="113"/>
    </location>
</feature>
<accession>A0AA42BN37</accession>
<evidence type="ECO:0000256" key="2">
    <source>
        <dbReference type="SAM" id="Phobius"/>
    </source>
</evidence>
<comment type="caution">
    <text evidence="4">The sequence shown here is derived from an EMBL/GenBank/DDBJ whole genome shotgun (WGS) entry which is preliminary data.</text>
</comment>
<gene>
    <name evidence="4" type="ORF">NK662_01720</name>
</gene>
<dbReference type="AlphaFoldDB" id="A0AA42BN37"/>
<feature type="compositionally biased region" description="Basic and acidic residues" evidence="1">
    <location>
        <begin position="57"/>
        <end position="87"/>
    </location>
</feature>
<dbReference type="EMBL" id="JANCLT010000001">
    <property type="protein sequence ID" value="MCP8967257.1"/>
    <property type="molecule type" value="Genomic_DNA"/>
</dbReference>
<evidence type="ECO:0000313" key="5">
    <source>
        <dbReference type="Proteomes" id="UP001156102"/>
    </source>
</evidence>
<dbReference type="InterPro" id="IPR009988">
    <property type="entry name" value="DUF1510"/>
</dbReference>
<feature type="compositionally biased region" description="Low complexity" evidence="1">
    <location>
        <begin position="88"/>
        <end position="107"/>
    </location>
</feature>
<keyword evidence="2" id="KW-1133">Transmembrane helix</keyword>
<feature type="transmembrane region" description="Helical" evidence="2">
    <location>
        <begin position="20"/>
        <end position="41"/>
    </location>
</feature>
<keyword evidence="5" id="KW-1185">Reference proteome</keyword>
<dbReference type="Pfam" id="PF07423">
    <property type="entry name" value="DUF1510"/>
    <property type="match status" value="1"/>
</dbReference>
<evidence type="ECO:0000259" key="3">
    <source>
        <dbReference type="Pfam" id="PF07423"/>
    </source>
</evidence>
<evidence type="ECO:0000313" key="4">
    <source>
        <dbReference type="EMBL" id="MCP8967257.1"/>
    </source>
</evidence>
<keyword evidence="2" id="KW-0472">Membrane</keyword>
<protein>
    <submittedName>
        <fullName evidence="4">YrrS family protein</fullName>
    </submittedName>
</protein>
<feature type="domain" description="DUF1510" evidence="3">
    <location>
        <begin position="119"/>
        <end position="208"/>
    </location>
</feature>
<organism evidence="4 5">
    <name type="scientific">Ectobacillus ponti</name>
    <dbReference type="NCBI Taxonomy" id="2961894"/>
    <lineage>
        <taxon>Bacteria</taxon>
        <taxon>Bacillati</taxon>
        <taxon>Bacillota</taxon>
        <taxon>Bacilli</taxon>
        <taxon>Bacillales</taxon>
        <taxon>Bacillaceae</taxon>
        <taxon>Ectobacillus</taxon>
    </lineage>
</organism>